<evidence type="ECO:0000256" key="3">
    <source>
        <dbReference type="ARBA" id="ARBA00011233"/>
    </source>
</evidence>
<keyword evidence="6" id="KW-0106">Calcium</keyword>
<dbReference type="InterPro" id="IPR006585">
    <property type="entry name" value="FTP1"/>
</dbReference>
<keyword evidence="10" id="KW-1185">Reference proteome</keyword>
<dbReference type="GO" id="GO:0042806">
    <property type="term" value="F:fucose binding"/>
    <property type="evidence" value="ECO:0007669"/>
    <property type="project" value="UniProtKB-ARBA"/>
</dbReference>
<keyword evidence="5" id="KW-0430">Lectin</keyword>
<feature type="signal peptide" evidence="8">
    <location>
        <begin position="1"/>
        <end position="24"/>
    </location>
</feature>
<evidence type="ECO:0000256" key="5">
    <source>
        <dbReference type="ARBA" id="ARBA00022734"/>
    </source>
</evidence>
<evidence type="ECO:0000313" key="11">
    <source>
        <dbReference type="RefSeq" id="XP_022301019.1"/>
    </source>
</evidence>
<comment type="function">
    <text evidence="1">Acts as a defensive agent. Recognizes blood group fucosylated oligosaccharides including A, B, H and Lewis B-type antigens. Does not recognize Lewis A antigen and has low affinity for monovalent haptens.</text>
</comment>
<dbReference type="Pfam" id="PF22633">
    <property type="entry name" value="F5_F8_type_C_2"/>
    <property type="match status" value="1"/>
</dbReference>
<feature type="domain" description="Fucolectin tachylectin-4 pentraxin-1" evidence="9">
    <location>
        <begin position="121"/>
        <end position="263"/>
    </location>
</feature>
<dbReference type="SUPFAM" id="SSF49785">
    <property type="entry name" value="Galactose-binding domain-like"/>
    <property type="match status" value="1"/>
</dbReference>
<dbReference type="GO" id="GO:0001868">
    <property type="term" value="P:regulation of complement activation, lectin pathway"/>
    <property type="evidence" value="ECO:0007669"/>
    <property type="project" value="UniProtKB-ARBA"/>
</dbReference>
<accession>A0A8B8BE08</accession>
<evidence type="ECO:0000256" key="4">
    <source>
        <dbReference type="ARBA" id="ARBA00022723"/>
    </source>
</evidence>
<proteinExistence type="inferred from homology"/>
<dbReference type="Gene3D" id="2.60.120.260">
    <property type="entry name" value="Galactose-binding domain-like"/>
    <property type="match status" value="1"/>
</dbReference>
<evidence type="ECO:0000256" key="1">
    <source>
        <dbReference type="ARBA" id="ARBA00002219"/>
    </source>
</evidence>
<dbReference type="KEGG" id="cvn:111109228"/>
<gene>
    <name evidence="11" type="primary">LOC111109228</name>
</gene>
<keyword evidence="7" id="KW-1015">Disulfide bond</keyword>
<sequence length="263" mass="29891">MIFPIKTSFSFVVCLLFFSLFSKAELVVKHYQRQFKLKFFGSLTNDQEVLFSGEGNTYLTAVNQCSEFCRRDRRCIGMELCKISEDRIRCRVCCKTKREEEGIPLNNTDKCRYMAMDEEPKVNIAVNKPATLSSIYNPDYQQASNAVDNVTVCPTGLSTAHSKSESRPWIKIDLLDIYDLNSVVIYNRQDDFGKRLHDLQINTGINETENTCGYYEGPAETGERIVVYCTSGARGSYVLLTILTPPEETDILAVCEVQIFVNN</sequence>
<dbReference type="RefSeq" id="XP_022301019.1">
    <property type="nucleotide sequence ID" value="XM_022445311.1"/>
</dbReference>
<feature type="chain" id="PRO_5034727074" evidence="8">
    <location>
        <begin position="25"/>
        <end position="263"/>
    </location>
</feature>
<name>A0A8B8BE08_CRAVI</name>
<dbReference type="OrthoDB" id="6158912at2759"/>
<evidence type="ECO:0000256" key="6">
    <source>
        <dbReference type="ARBA" id="ARBA00022837"/>
    </source>
</evidence>
<dbReference type="PANTHER" id="PTHR45713:SF6">
    <property type="entry name" value="F5_8 TYPE C DOMAIN-CONTAINING PROTEIN"/>
    <property type="match status" value="1"/>
</dbReference>
<dbReference type="PANTHER" id="PTHR45713">
    <property type="entry name" value="FTP DOMAIN-CONTAINING PROTEIN"/>
    <property type="match status" value="1"/>
</dbReference>
<comment type="subunit">
    <text evidence="3">Homotrimer.</text>
</comment>
<dbReference type="SMART" id="SM00607">
    <property type="entry name" value="FTP"/>
    <property type="match status" value="1"/>
</dbReference>
<evidence type="ECO:0000313" key="10">
    <source>
        <dbReference type="Proteomes" id="UP000694844"/>
    </source>
</evidence>
<evidence type="ECO:0000259" key="9">
    <source>
        <dbReference type="SMART" id="SM00607"/>
    </source>
</evidence>
<dbReference type="InterPro" id="IPR008979">
    <property type="entry name" value="Galactose-bd-like_sf"/>
</dbReference>
<dbReference type="AlphaFoldDB" id="A0A8B8BE08"/>
<dbReference type="GeneID" id="111109228"/>
<comment type="similarity">
    <text evidence="2">Belongs to the fucolectin family.</text>
</comment>
<keyword evidence="4" id="KW-0479">Metal-binding</keyword>
<dbReference type="InterPro" id="IPR051941">
    <property type="entry name" value="BG_Antigen-Binding_Lectin"/>
</dbReference>
<dbReference type="Proteomes" id="UP000694844">
    <property type="component" value="Chromosome 8"/>
</dbReference>
<dbReference type="GO" id="GO:0046872">
    <property type="term" value="F:metal ion binding"/>
    <property type="evidence" value="ECO:0007669"/>
    <property type="project" value="UniProtKB-KW"/>
</dbReference>
<evidence type="ECO:0000256" key="7">
    <source>
        <dbReference type="ARBA" id="ARBA00023157"/>
    </source>
</evidence>
<protein>
    <submittedName>
        <fullName evidence="11">Fucolectin-like</fullName>
    </submittedName>
</protein>
<keyword evidence="8" id="KW-0732">Signal</keyword>
<evidence type="ECO:0000256" key="2">
    <source>
        <dbReference type="ARBA" id="ARBA00010147"/>
    </source>
</evidence>
<organism evidence="10 11">
    <name type="scientific">Crassostrea virginica</name>
    <name type="common">Eastern oyster</name>
    <dbReference type="NCBI Taxonomy" id="6565"/>
    <lineage>
        <taxon>Eukaryota</taxon>
        <taxon>Metazoa</taxon>
        <taxon>Spiralia</taxon>
        <taxon>Lophotrochozoa</taxon>
        <taxon>Mollusca</taxon>
        <taxon>Bivalvia</taxon>
        <taxon>Autobranchia</taxon>
        <taxon>Pteriomorphia</taxon>
        <taxon>Ostreida</taxon>
        <taxon>Ostreoidea</taxon>
        <taxon>Ostreidae</taxon>
        <taxon>Crassostrea</taxon>
    </lineage>
</organism>
<reference evidence="11" key="1">
    <citation type="submission" date="2025-08" db="UniProtKB">
        <authorList>
            <consortium name="RefSeq"/>
        </authorList>
    </citation>
    <scope>IDENTIFICATION</scope>
    <source>
        <tissue evidence="11">Whole sample</tissue>
    </source>
</reference>
<evidence type="ECO:0000256" key="8">
    <source>
        <dbReference type="SAM" id="SignalP"/>
    </source>
</evidence>
<dbReference type="GO" id="GO:0010185">
    <property type="term" value="P:regulation of cellular defense response"/>
    <property type="evidence" value="ECO:0007669"/>
    <property type="project" value="UniProtKB-ARBA"/>
</dbReference>